<dbReference type="AlphaFoldDB" id="A0AAE3G5Q8"/>
<evidence type="ECO:0000256" key="1">
    <source>
        <dbReference type="SAM" id="SignalP"/>
    </source>
</evidence>
<evidence type="ECO:0000313" key="2">
    <source>
        <dbReference type="EMBL" id="MCP1676134.1"/>
    </source>
</evidence>
<protein>
    <recommendedName>
        <fullName evidence="4">TonB-dependent receptor</fullName>
    </recommendedName>
</protein>
<name>A0AAE3G5Q8_9GAMM</name>
<dbReference type="Proteomes" id="UP001205843">
    <property type="component" value="Unassembled WGS sequence"/>
</dbReference>
<evidence type="ECO:0000313" key="3">
    <source>
        <dbReference type="Proteomes" id="UP001205843"/>
    </source>
</evidence>
<proteinExistence type="predicted"/>
<reference evidence="2" key="1">
    <citation type="submission" date="2022-03" db="EMBL/GenBank/DDBJ databases">
        <title>Genomic Encyclopedia of Type Strains, Phase III (KMG-III): the genomes of soil and plant-associated and newly described type strains.</title>
        <authorList>
            <person name="Whitman W."/>
        </authorList>
    </citation>
    <scope>NUCLEOTIDE SEQUENCE</scope>
    <source>
        <strain evidence="2">ANL 6-2</strain>
    </source>
</reference>
<dbReference type="RefSeq" id="WP_253480995.1">
    <property type="nucleotide sequence ID" value="NZ_JALJXV010000008.1"/>
</dbReference>
<evidence type="ECO:0008006" key="4">
    <source>
        <dbReference type="Google" id="ProtNLM"/>
    </source>
</evidence>
<feature type="signal peptide" evidence="1">
    <location>
        <begin position="1"/>
        <end position="22"/>
    </location>
</feature>
<accession>A0AAE3G5Q8</accession>
<comment type="caution">
    <text evidence="2">The sequence shown here is derived from an EMBL/GenBank/DDBJ whole genome shotgun (WGS) entry which is preliminary data.</text>
</comment>
<sequence>MRHLITMFLAIGLLLGAGPAMGSNHVSGGTVYEVHVRGLPPAGRAWTQTRPVQDLPRITLQNIDMDRSVLVVRSRGLFSRSALERAVEESGLQLLYIEERQN</sequence>
<keyword evidence="3" id="KW-1185">Reference proteome</keyword>
<dbReference type="EMBL" id="JALJXV010000008">
    <property type="protein sequence ID" value="MCP1676134.1"/>
    <property type="molecule type" value="Genomic_DNA"/>
</dbReference>
<feature type="chain" id="PRO_5042099819" description="TonB-dependent receptor" evidence="1">
    <location>
        <begin position="23"/>
        <end position="102"/>
    </location>
</feature>
<organism evidence="2 3">
    <name type="scientific">Natronocella acetinitrilica</name>
    <dbReference type="NCBI Taxonomy" id="414046"/>
    <lineage>
        <taxon>Bacteria</taxon>
        <taxon>Pseudomonadati</taxon>
        <taxon>Pseudomonadota</taxon>
        <taxon>Gammaproteobacteria</taxon>
        <taxon>Chromatiales</taxon>
        <taxon>Ectothiorhodospiraceae</taxon>
        <taxon>Natronocella</taxon>
    </lineage>
</organism>
<gene>
    <name evidence="2" type="ORF">J2T57_003293</name>
</gene>
<keyword evidence="1" id="KW-0732">Signal</keyword>